<dbReference type="EMBL" id="CM020619">
    <property type="protein sequence ID" value="KAK1865315.1"/>
    <property type="molecule type" value="Genomic_DNA"/>
</dbReference>
<proteinExistence type="predicted"/>
<organism evidence="1 2">
    <name type="scientific">Pyropia yezoensis</name>
    <name type="common">Susabi-nori</name>
    <name type="synonym">Porphyra yezoensis</name>
    <dbReference type="NCBI Taxonomy" id="2788"/>
    <lineage>
        <taxon>Eukaryota</taxon>
        <taxon>Rhodophyta</taxon>
        <taxon>Bangiophyceae</taxon>
        <taxon>Bangiales</taxon>
        <taxon>Bangiaceae</taxon>
        <taxon>Pyropia</taxon>
    </lineage>
</organism>
<keyword evidence="2" id="KW-1185">Reference proteome</keyword>
<name>A0ACC3C5B8_PYRYE</name>
<comment type="caution">
    <text evidence="1">The sequence shown here is derived from an EMBL/GenBank/DDBJ whole genome shotgun (WGS) entry which is preliminary data.</text>
</comment>
<sequence>MGTTLIRRWSPPMTSCTTHRSPAMLLVPNPFATPPPSIPSPPPPRRRDRRGGRGGLRRWPAGGADGVGQRQWYDAGGCGDGLQGLPGATAFFGVIGWRGWVPVSGDPRGCTGGGGRRRWPAAMAGGDGWRQ</sequence>
<evidence type="ECO:0000313" key="1">
    <source>
        <dbReference type="EMBL" id="KAK1865315.1"/>
    </source>
</evidence>
<reference evidence="1" key="1">
    <citation type="submission" date="2019-11" db="EMBL/GenBank/DDBJ databases">
        <title>Nori genome reveals adaptations in red seaweeds to the harsh intertidal environment.</title>
        <authorList>
            <person name="Wang D."/>
            <person name="Mao Y."/>
        </authorList>
    </citation>
    <scope>NUCLEOTIDE SEQUENCE</scope>
    <source>
        <tissue evidence="1">Gametophyte</tissue>
    </source>
</reference>
<protein>
    <submittedName>
        <fullName evidence="1">Uncharacterized protein</fullName>
    </submittedName>
</protein>
<accession>A0ACC3C5B8</accession>
<gene>
    <name evidence="1" type="ORF">I4F81_007848</name>
</gene>
<evidence type="ECO:0000313" key="2">
    <source>
        <dbReference type="Proteomes" id="UP000798662"/>
    </source>
</evidence>
<dbReference type="Proteomes" id="UP000798662">
    <property type="component" value="Chromosome 2"/>
</dbReference>